<name>A0A2D1QYE5_SPHYA</name>
<dbReference type="Gene3D" id="3.40.50.720">
    <property type="entry name" value="NAD(P)-binding Rossmann-like Domain"/>
    <property type="match status" value="1"/>
</dbReference>
<organism evidence="2 3">
    <name type="scientific">Sphingobium yanoikuyae</name>
    <name type="common">Sphingomonas yanoikuyae</name>
    <dbReference type="NCBI Taxonomy" id="13690"/>
    <lineage>
        <taxon>Bacteria</taxon>
        <taxon>Pseudomonadati</taxon>
        <taxon>Pseudomonadota</taxon>
        <taxon>Alphaproteobacteria</taxon>
        <taxon>Sphingomonadales</taxon>
        <taxon>Sphingomonadaceae</taxon>
        <taxon>Sphingobium</taxon>
    </lineage>
</organism>
<dbReference type="InterPro" id="IPR013149">
    <property type="entry name" value="ADH-like_C"/>
</dbReference>
<dbReference type="RefSeq" id="WP_080993600.1">
    <property type="nucleotide sequence ID" value="NZ_CP020925.1"/>
</dbReference>
<reference evidence="2 3" key="1">
    <citation type="submission" date="2017-04" db="EMBL/GenBank/DDBJ databases">
        <title>Characterization, genome and methylation analysis of a phthalic acid esters degrading strain Sphingobium yanoikuyae SHJ.</title>
        <authorList>
            <person name="Feng L."/>
        </authorList>
    </citation>
    <scope>NUCLEOTIDE SEQUENCE [LARGE SCALE GENOMIC DNA]</scope>
    <source>
        <strain evidence="2 3">SHJ</strain>
    </source>
</reference>
<evidence type="ECO:0000313" key="3">
    <source>
        <dbReference type="Proteomes" id="UP000037029"/>
    </source>
</evidence>
<dbReference type="AlphaFoldDB" id="A0A2D1QYE5"/>
<gene>
    <name evidence="2" type="ORF">BV87_03895</name>
</gene>
<proteinExistence type="predicted"/>
<protein>
    <recommendedName>
        <fullName evidence="1">Alcohol dehydrogenase-like C-terminal domain-containing protein</fullName>
    </recommendedName>
</protein>
<feature type="domain" description="Alcohol dehydrogenase-like C-terminal" evidence="1">
    <location>
        <begin position="6"/>
        <end position="67"/>
    </location>
</feature>
<evidence type="ECO:0000259" key="1">
    <source>
        <dbReference type="Pfam" id="PF00107"/>
    </source>
</evidence>
<accession>A0A2D1QYE5</accession>
<evidence type="ECO:0000313" key="2">
    <source>
        <dbReference type="EMBL" id="ATP17613.1"/>
    </source>
</evidence>
<dbReference type="SUPFAM" id="SSF51735">
    <property type="entry name" value="NAD(P)-binding Rossmann-fold domains"/>
    <property type="match status" value="1"/>
</dbReference>
<dbReference type="InterPro" id="IPR036291">
    <property type="entry name" value="NAD(P)-bd_dom_sf"/>
</dbReference>
<dbReference type="Proteomes" id="UP000037029">
    <property type="component" value="Chromosome"/>
</dbReference>
<dbReference type="EMBL" id="CP020925">
    <property type="protein sequence ID" value="ATP17613.1"/>
    <property type="molecule type" value="Genomic_DNA"/>
</dbReference>
<dbReference type="Pfam" id="PF00107">
    <property type="entry name" value="ADH_zinc_N"/>
    <property type="match status" value="1"/>
</dbReference>
<sequence>MLPCRVDAMIDNVGTVTWDHSLKSVKPGGVVVINGMVSGHMADTNLVPIFVEQLDVRESWRGRQVRFRLSAGGVLRSERMASYGRRCHSRPAWQTTHFGRKHS</sequence>